<accession>A0A1F6FWK7</accession>
<dbReference type="STRING" id="1798564.A3H55_01835"/>
<proteinExistence type="predicted"/>
<gene>
    <name evidence="1" type="ORF">A3H55_01835</name>
</gene>
<dbReference type="AlphaFoldDB" id="A0A1F6FWK7"/>
<evidence type="ECO:0008006" key="3">
    <source>
        <dbReference type="Google" id="ProtNLM"/>
    </source>
</evidence>
<evidence type="ECO:0000313" key="2">
    <source>
        <dbReference type="Proteomes" id="UP000177998"/>
    </source>
</evidence>
<dbReference type="Pfam" id="PF05258">
    <property type="entry name" value="DciA"/>
    <property type="match status" value="1"/>
</dbReference>
<comment type="caution">
    <text evidence="1">The sequence shown here is derived from an EMBL/GenBank/DDBJ whole genome shotgun (WGS) entry which is preliminary data.</text>
</comment>
<name>A0A1F6FWK7_9BACT</name>
<evidence type="ECO:0000313" key="1">
    <source>
        <dbReference type="EMBL" id="OGG90215.1"/>
    </source>
</evidence>
<organism evidence="1 2">
    <name type="scientific">Candidatus Kuenenbacteria bacterium RIFCSPLOWO2_02_FULL_42_16</name>
    <dbReference type="NCBI Taxonomy" id="1798564"/>
    <lineage>
        <taxon>Bacteria</taxon>
        <taxon>Candidatus Kueneniibacteriota</taxon>
    </lineage>
</organism>
<dbReference type="InterPro" id="IPR007922">
    <property type="entry name" value="DciA-like"/>
</dbReference>
<protein>
    <recommendedName>
        <fullName evidence="3">DUF721 domain-containing protein</fullName>
    </recommendedName>
</protein>
<reference evidence="1 2" key="1">
    <citation type="journal article" date="2016" name="Nat. Commun.">
        <title>Thousands of microbial genomes shed light on interconnected biogeochemical processes in an aquifer system.</title>
        <authorList>
            <person name="Anantharaman K."/>
            <person name="Brown C.T."/>
            <person name="Hug L.A."/>
            <person name="Sharon I."/>
            <person name="Castelle C.J."/>
            <person name="Probst A.J."/>
            <person name="Thomas B.C."/>
            <person name="Singh A."/>
            <person name="Wilkins M.J."/>
            <person name="Karaoz U."/>
            <person name="Brodie E.L."/>
            <person name="Williams K.H."/>
            <person name="Hubbard S.S."/>
            <person name="Banfield J.F."/>
        </authorList>
    </citation>
    <scope>NUCLEOTIDE SEQUENCE [LARGE SCALE GENOMIC DNA]</scope>
</reference>
<sequence>MSFTTIGNLLNKRIGAGAFSEKVTAALVCEEFDKLLLGEWGEKIRVNAKALYLKDKVLTVACLSPVAAQEIKIKEVELLERINLRFPGQEKTIERLRMLI</sequence>
<dbReference type="Proteomes" id="UP000177998">
    <property type="component" value="Unassembled WGS sequence"/>
</dbReference>
<dbReference type="EMBL" id="MFMZ01000057">
    <property type="protein sequence ID" value="OGG90215.1"/>
    <property type="molecule type" value="Genomic_DNA"/>
</dbReference>